<dbReference type="Pfam" id="PF12802">
    <property type="entry name" value="MarR_2"/>
    <property type="match status" value="1"/>
</dbReference>
<dbReference type="Proteomes" id="UP000598426">
    <property type="component" value="Unassembled WGS sequence"/>
</dbReference>
<dbReference type="RefSeq" id="WP_191171737.1">
    <property type="nucleotide sequence ID" value="NZ_JACXZS010000006.1"/>
</dbReference>
<dbReference type="EMBL" id="JACXZS010000006">
    <property type="protein sequence ID" value="MBD3942106.1"/>
    <property type="molecule type" value="Genomic_DNA"/>
</dbReference>
<dbReference type="InterPro" id="IPR043129">
    <property type="entry name" value="ATPase_NBD"/>
</dbReference>
<dbReference type="PANTHER" id="PTHR18964:SF149">
    <property type="entry name" value="BIFUNCTIONAL UDP-N-ACETYLGLUCOSAMINE 2-EPIMERASE_N-ACETYLMANNOSAMINE KINASE"/>
    <property type="match status" value="1"/>
</dbReference>
<feature type="domain" description="HTH marR-type" evidence="2">
    <location>
        <begin position="26"/>
        <end position="69"/>
    </location>
</feature>
<dbReference type="Gene3D" id="1.10.10.10">
    <property type="entry name" value="Winged helix-like DNA-binding domain superfamily/Winged helix DNA-binding domain"/>
    <property type="match status" value="1"/>
</dbReference>
<evidence type="ECO:0000256" key="1">
    <source>
        <dbReference type="ARBA" id="ARBA00006479"/>
    </source>
</evidence>
<dbReference type="SUPFAM" id="SSF46785">
    <property type="entry name" value="Winged helix' DNA-binding domain"/>
    <property type="match status" value="1"/>
</dbReference>
<dbReference type="InterPro" id="IPR036388">
    <property type="entry name" value="WH-like_DNA-bd_sf"/>
</dbReference>
<organism evidence="3 4">
    <name type="scientific">Microbacterium helvum</name>
    <dbReference type="NCBI Taxonomy" id="2773713"/>
    <lineage>
        <taxon>Bacteria</taxon>
        <taxon>Bacillati</taxon>
        <taxon>Actinomycetota</taxon>
        <taxon>Actinomycetes</taxon>
        <taxon>Micrococcales</taxon>
        <taxon>Microbacteriaceae</taxon>
        <taxon>Microbacterium</taxon>
    </lineage>
</organism>
<accession>A0ABR8NN83</accession>
<dbReference type="InterPro" id="IPR000835">
    <property type="entry name" value="HTH_MarR-typ"/>
</dbReference>
<reference evidence="3 4" key="1">
    <citation type="submission" date="2020-09" db="EMBL/GenBank/DDBJ databases">
        <title>Isolation and identification of active actinomycetes.</title>
        <authorList>
            <person name="Li X."/>
        </authorList>
    </citation>
    <scope>NUCLEOTIDE SEQUENCE [LARGE SCALE GENOMIC DNA]</scope>
    <source>
        <strain evidence="3 4">NEAU-LLC</strain>
    </source>
</reference>
<comment type="similarity">
    <text evidence="1">Belongs to the ROK (NagC/XylR) family.</text>
</comment>
<dbReference type="Gene3D" id="3.30.420.40">
    <property type="match status" value="2"/>
</dbReference>
<proteinExistence type="inferred from homology"/>
<dbReference type="SUPFAM" id="SSF53067">
    <property type="entry name" value="Actin-like ATPase domain"/>
    <property type="match status" value="1"/>
</dbReference>
<comment type="caution">
    <text evidence="3">The sequence shown here is derived from an EMBL/GenBank/DDBJ whole genome shotgun (WGS) entry which is preliminary data.</text>
</comment>
<protein>
    <submittedName>
        <fullName evidence="3">ROK family transcriptional regulator</fullName>
    </submittedName>
</protein>
<keyword evidence="4" id="KW-1185">Reference proteome</keyword>
<evidence type="ECO:0000313" key="3">
    <source>
        <dbReference type="EMBL" id="MBD3942106.1"/>
    </source>
</evidence>
<sequence length="422" mass="44786">MERSWSPGARGSTGGTNLPRVADFNETVVLNAIRRAEGGCSRVELTTETGLSAQTVSNICRRLIDQGYVLETGKQPVAYGKPRTMLELDPTGCYAVGVHIDPAVITYVLLDFTGRVVVDASHPTPDVRDPESVLTLISEHIEQLIEGAPIDRARILGVGIASPGPVDVQKGLVLDPPHLPGWHQVPLRDHLREATGLPVLLDKDVIAGAVAEQWADRGAGESRNFVFLYLGTGIGMGFVIDDVVIRGMSSNAGDVGRMPVSSEEYGDRYTDRFHAFWQVGSPRELAAQGVELGVLPADTDLDSPAAANVAFAALCELADDGDEHAGAIIDRAGRFAASAVLTATNMLDVDRVVIGGAMWERVAERYLQMIPPVIAAESVSRDLHGITITGTQLGSDVAAIGAACLVLDNKFSPKPSTLLLAG</sequence>
<evidence type="ECO:0000259" key="2">
    <source>
        <dbReference type="Pfam" id="PF12802"/>
    </source>
</evidence>
<dbReference type="PROSITE" id="PS01125">
    <property type="entry name" value="ROK"/>
    <property type="match status" value="1"/>
</dbReference>
<gene>
    <name evidence="3" type="ORF">IF188_10395</name>
</gene>
<dbReference type="InterPro" id="IPR049874">
    <property type="entry name" value="ROK_cs"/>
</dbReference>
<dbReference type="PANTHER" id="PTHR18964">
    <property type="entry name" value="ROK (REPRESSOR, ORF, KINASE) FAMILY"/>
    <property type="match status" value="1"/>
</dbReference>
<dbReference type="InterPro" id="IPR036390">
    <property type="entry name" value="WH_DNA-bd_sf"/>
</dbReference>
<dbReference type="InterPro" id="IPR000600">
    <property type="entry name" value="ROK"/>
</dbReference>
<dbReference type="Pfam" id="PF00480">
    <property type="entry name" value="ROK"/>
    <property type="match status" value="1"/>
</dbReference>
<name>A0ABR8NN83_9MICO</name>
<evidence type="ECO:0000313" key="4">
    <source>
        <dbReference type="Proteomes" id="UP000598426"/>
    </source>
</evidence>